<accession>A0A7S4V593</accession>
<dbReference type="EMBL" id="HBNR01046842">
    <property type="protein sequence ID" value="CAE4608550.1"/>
    <property type="molecule type" value="Transcribed_RNA"/>
</dbReference>
<sequence>MLQKLPAEALVPPCDAAAMMLETRGSREDPPRVLALSYRWLTKEHPDPDGVQLGKVLGFLDEMVLAVFRSREEAATRAELDIGILWDYMSLPQHPRSATEQDLFLRGLKAINRVYGSRDRSLTLQCIGDPDGSHPYHQSGWCRFEEAVSGIGKTGSGLVAVGDEVPQGGLCFNNAVHAVDAHPGEAVLKATGLGEFAGRLRIRYMKLSPLHDWNQLCADMSTSRLPPIHPDEMARLLCSDEVAFTNQSDAQMVIQKYRDFFRKMADTIVRLEYGHRLLPSRSDKTATYAKVTWSPDQFRLLGQALGGGGLRNCKFLSLSGVNLDEAGARILADSLVKAVSLEEVMLPTHIRDTSLFALTTVVTSQPIDPDAIEFLSQKLTDSSLKVSYGDRPV</sequence>
<reference evidence="1" key="1">
    <citation type="submission" date="2021-01" db="EMBL/GenBank/DDBJ databases">
        <authorList>
            <person name="Corre E."/>
            <person name="Pelletier E."/>
            <person name="Niang G."/>
            <person name="Scheremetjew M."/>
            <person name="Finn R."/>
            <person name="Kale V."/>
            <person name="Holt S."/>
            <person name="Cochrane G."/>
            <person name="Meng A."/>
            <person name="Brown T."/>
            <person name="Cohen L."/>
        </authorList>
    </citation>
    <scope>NUCLEOTIDE SEQUENCE</scope>
    <source>
        <strain evidence="1">CCMP3105</strain>
    </source>
</reference>
<gene>
    <name evidence="1" type="ORF">AMON00008_LOCUS32623</name>
</gene>
<dbReference type="AlphaFoldDB" id="A0A7S4V593"/>
<evidence type="ECO:0000313" key="1">
    <source>
        <dbReference type="EMBL" id="CAE4608550.1"/>
    </source>
</evidence>
<organism evidence="1">
    <name type="scientific">Alexandrium monilatum</name>
    <dbReference type="NCBI Taxonomy" id="311494"/>
    <lineage>
        <taxon>Eukaryota</taxon>
        <taxon>Sar</taxon>
        <taxon>Alveolata</taxon>
        <taxon>Dinophyceae</taxon>
        <taxon>Gonyaulacales</taxon>
        <taxon>Pyrocystaceae</taxon>
        <taxon>Alexandrium</taxon>
    </lineage>
</organism>
<name>A0A7S4V593_9DINO</name>
<proteinExistence type="predicted"/>
<protein>
    <submittedName>
        <fullName evidence="1">Uncharacterized protein</fullName>
    </submittedName>
</protein>